<evidence type="ECO:0000313" key="2">
    <source>
        <dbReference type="EMBL" id="KAK3295515.1"/>
    </source>
</evidence>
<feature type="non-terminal residue" evidence="2">
    <location>
        <position position="634"/>
    </location>
</feature>
<dbReference type="AlphaFoldDB" id="A0AAE0HFK1"/>
<gene>
    <name evidence="2" type="ORF">B0H64DRAFT_341061</name>
</gene>
<reference evidence="2" key="1">
    <citation type="journal article" date="2023" name="Mol. Phylogenet. Evol.">
        <title>Genome-scale phylogeny and comparative genomics of the fungal order Sordariales.</title>
        <authorList>
            <person name="Hensen N."/>
            <person name="Bonometti L."/>
            <person name="Westerberg I."/>
            <person name="Brannstrom I.O."/>
            <person name="Guillou S."/>
            <person name="Cros-Aarteil S."/>
            <person name="Calhoun S."/>
            <person name="Haridas S."/>
            <person name="Kuo A."/>
            <person name="Mondo S."/>
            <person name="Pangilinan J."/>
            <person name="Riley R."/>
            <person name="LaButti K."/>
            <person name="Andreopoulos B."/>
            <person name="Lipzen A."/>
            <person name="Chen C."/>
            <person name="Yan M."/>
            <person name="Daum C."/>
            <person name="Ng V."/>
            <person name="Clum A."/>
            <person name="Steindorff A."/>
            <person name="Ohm R.A."/>
            <person name="Martin F."/>
            <person name="Silar P."/>
            <person name="Natvig D.O."/>
            <person name="Lalanne C."/>
            <person name="Gautier V."/>
            <person name="Ament-Velasquez S.L."/>
            <person name="Kruys A."/>
            <person name="Hutchinson M.I."/>
            <person name="Powell A.J."/>
            <person name="Barry K."/>
            <person name="Miller A.N."/>
            <person name="Grigoriev I.V."/>
            <person name="Debuchy R."/>
            <person name="Gladieux P."/>
            <person name="Hiltunen Thoren M."/>
            <person name="Johannesson H."/>
        </authorList>
    </citation>
    <scope>NUCLEOTIDE SEQUENCE</scope>
    <source>
        <strain evidence="2">CBS 168.71</strain>
    </source>
</reference>
<evidence type="ECO:0000256" key="1">
    <source>
        <dbReference type="SAM" id="MobiDB-lite"/>
    </source>
</evidence>
<comment type="caution">
    <text evidence="2">The sequence shown here is derived from an EMBL/GenBank/DDBJ whole genome shotgun (WGS) entry which is preliminary data.</text>
</comment>
<reference evidence="2" key="2">
    <citation type="submission" date="2023-06" db="EMBL/GenBank/DDBJ databases">
        <authorList>
            <consortium name="Lawrence Berkeley National Laboratory"/>
            <person name="Haridas S."/>
            <person name="Hensen N."/>
            <person name="Bonometti L."/>
            <person name="Westerberg I."/>
            <person name="Brannstrom I.O."/>
            <person name="Guillou S."/>
            <person name="Cros-Aarteil S."/>
            <person name="Calhoun S."/>
            <person name="Kuo A."/>
            <person name="Mondo S."/>
            <person name="Pangilinan J."/>
            <person name="Riley R."/>
            <person name="Labutti K."/>
            <person name="Andreopoulos B."/>
            <person name="Lipzen A."/>
            <person name="Chen C."/>
            <person name="Yanf M."/>
            <person name="Daum C."/>
            <person name="Ng V."/>
            <person name="Clum A."/>
            <person name="Steindorff A."/>
            <person name="Ohm R."/>
            <person name="Martin F."/>
            <person name="Silar P."/>
            <person name="Natvig D."/>
            <person name="Lalanne C."/>
            <person name="Gautier V."/>
            <person name="Ament-Velasquez S.L."/>
            <person name="Kruys A."/>
            <person name="Hutchinson M.I."/>
            <person name="Powell A.J."/>
            <person name="Barry K."/>
            <person name="Miller A.N."/>
            <person name="Grigoriev I.V."/>
            <person name="Debuchy R."/>
            <person name="Gladieux P."/>
            <person name="Thoren M.H."/>
            <person name="Johannesson H."/>
        </authorList>
    </citation>
    <scope>NUCLEOTIDE SEQUENCE</scope>
    <source>
        <strain evidence="2">CBS 168.71</strain>
    </source>
</reference>
<organism evidence="2 3">
    <name type="scientific">Chaetomium fimeti</name>
    <dbReference type="NCBI Taxonomy" id="1854472"/>
    <lineage>
        <taxon>Eukaryota</taxon>
        <taxon>Fungi</taxon>
        <taxon>Dikarya</taxon>
        <taxon>Ascomycota</taxon>
        <taxon>Pezizomycotina</taxon>
        <taxon>Sordariomycetes</taxon>
        <taxon>Sordariomycetidae</taxon>
        <taxon>Sordariales</taxon>
        <taxon>Chaetomiaceae</taxon>
        <taxon>Chaetomium</taxon>
    </lineage>
</organism>
<feature type="compositionally biased region" description="Basic and acidic residues" evidence="1">
    <location>
        <begin position="292"/>
        <end position="305"/>
    </location>
</feature>
<feature type="region of interest" description="Disordered" evidence="1">
    <location>
        <begin position="1"/>
        <end position="24"/>
    </location>
</feature>
<name>A0AAE0HFK1_9PEZI</name>
<sequence>MAMMAEEFQISENGDPPILKNDPDKRTSHLVERETKKQRLRELRETHDCVRSIVNHMGKYYRTSDPPAWLDLRLVAGQILRSGATRRNSSHAAWKYLRDSMTLIHAWMDGHDTWKDAVEVIKMPHLGFRSEIKATEFIDSKSGSVPKCLMNPLKQIKLDFLMDSQPPSNDNTPYFWRGSAIDDPVWRNQFMQKQTYYHHIPFDDDLTDLVLSVVCRKGKAELENTQPLPGDAGAYEEDERFGLFGKGTAATADAKPSGFKDNDRAWEDKVQATMTRIAATVNDALAAEKAKLLGKRNRQENEKVQVENPNKRHKPMEAGPQQQKVMDSIEDSDDDDRLPTPPFAKASAGKEDEKYRALKAGYKKLKKQDQQLVSLYSSLDDNSKKQGKDVEQLSKQQKDLRKDTNANKQKQQQLAEQIVGLETENKSLEEKTQQLTVQCAALTDDVRKLEDKSGQADAQRSALEDENKILRCQLVSLITRVEALESAPKPTAEPVQTATSGPVSAPKPAEESTSVHSRQHFVVEATRNGAGPGPRDIVHGAAAPTVPSPQWQSAGSVKYEHMDGLSMDQPPQRHYKRAGSRFPRVLDMPTFDPSWNPQREILGCRTSGYARFSQRTTYSDTVYATNNTTTSYPY</sequence>
<dbReference type="EMBL" id="JAUEPN010000004">
    <property type="protein sequence ID" value="KAK3295515.1"/>
    <property type="molecule type" value="Genomic_DNA"/>
</dbReference>
<evidence type="ECO:0000313" key="3">
    <source>
        <dbReference type="Proteomes" id="UP001278766"/>
    </source>
</evidence>
<protein>
    <submittedName>
        <fullName evidence="2">Uncharacterized protein</fullName>
    </submittedName>
</protein>
<dbReference type="RefSeq" id="XP_062659029.1">
    <property type="nucleotide sequence ID" value="XM_062801244.1"/>
</dbReference>
<feature type="region of interest" description="Disordered" evidence="1">
    <location>
        <begin position="378"/>
        <end position="411"/>
    </location>
</feature>
<keyword evidence="3" id="KW-1185">Reference proteome</keyword>
<feature type="region of interest" description="Disordered" evidence="1">
    <location>
        <begin position="292"/>
        <end position="352"/>
    </location>
</feature>
<feature type="region of interest" description="Disordered" evidence="1">
    <location>
        <begin position="487"/>
        <end position="552"/>
    </location>
</feature>
<feature type="compositionally biased region" description="Basic and acidic residues" evidence="1">
    <location>
        <begin position="381"/>
        <end position="405"/>
    </location>
</feature>
<dbReference type="Proteomes" id="UP001278766">
    <property type="component" value="Unassembled WGS sequence"/>
</dbReference>
<dbReference type="GeneID" id="87838192"/>
<accession>A0AAE0HFK1</accession>
<proteinExistence type="predicted"/>